<comment type="caution">
    <text evidence="6">The sequence shown here is derived from an EMBL/GenBank/DDBJ whole genome shotgun (WGS) entry which is preliminary data.</text>
</comment>
<feature type="domain" description="Reverse transcriptase Ty1/copia-type" evidence="4">
    <location>
        <begin position="798"/>
        <end position="894"/>
    </location>
</feature>
<reference evidence="6" key="2">
    <citation type="submission" date="2022-01" db="EMBL/GenBank/DDBJ databases">
        <authorList>
            <person name="Yamashiro T."/>
            <person name="Shiraishi A."/>
            <person name="Satake H."/>
            <person name="Nakayama K."/>
        </authorList>
    </citation>
    <scope>NUCLEOTIDE SEQUENCE</scope>
</reference>
<keyword evidence="7" id="KW-1185">Reference proteome</keyword>
<evidence type="ECO:0000256" key="2">
    <source>
        <dbReference type="ARBA" id="ARBA00022801"/>
    </source>
</evidence>
<organism evidence="6 7">
    <name type="scientific">Tanacetum coccineum</name>
    <dbReference type="NCBI Taxonomy" id="301880"/>
    <lineage>
        <taxon>Eukaryota</taxon>
        <taxon>Viridiplantae</taxon>
        <taxon>Streptophyta</taxon>
        <taxon>Embryophyta</taxon>
        <taxon>Tracheophyta</taxon>
        <taxon>Spermatophyta</taxon>
        <taxon>Magnoliopsida</taxon>
        <taxon>eudicotyledons</taxon>
        <taxon>Gunneridae</taxon>
        <taxon>Pentapetalae</taxon>
        <taxon>asterids</taxon>
        <taxon>campanulids</taxon>
        <taxon>Asterales</taxon>
        <taxon>Asteraceae</taxon>
        <taxon>Asteroideae</taxon>
        <taxon>Anthemideae</taxon>
        <taxon>Anthemidinae</taxon>
        <taxon>Tanacetum</taxon>
    </lineage>
</organism>
<feature type="compositionally biased region" description="Low complexity" evidence="3">
    <location>
        <begin position="680"/>
        <end position="692"/>
    </location>
</feature>
<dbReference type="Proteomes" id="UP001151760">
    <property type="component" value="Unassembled WGS sequence"/>
</dbReference>
<dbReference type="InterPro" id="IPR057670">
    <property type="entry name" value="SH3_retrovirus"/>
</dbReference>
<dbReference type="Pfam" id="PF25597">
    <property type="entry name" value="SH3_retrovirus"/>
    <property type="match status" value="1"/>
</dbReference>
<keyword evidence="1" id="KW-0479">Metal-binding</keyword>
<feature type="region of interest" description="Disordered" evidence="3">
    <location>
        <begin position="652"/>
        <end position="692"/>
    </location>
</feature>
<evidence type="ECO:0000256" key="3">
    <source>
        <dbReference type="SAM" id="MobiDB-lite"/>
    </source>
</evidence>
<evidence type="ECO:0000313" key="7">
    <source>
        <dbReference type="Proteomes" id="UP001151760"/>
    </source>
</evidence>
<dbReference type="Pfam" id="PF07727">
    <property type="entry name" value="RVT_2"/>
    <property type="match status" value="1"/>
</dbReference>
<evidence type="ECO:0000259" key="5">
    <source>
        <dbReference type="Pfam" id="PF25597"/>
    </source>
</evidence>
<feature type="compositionally biased region" description="Low complexity" evidence="3">
    <location>
        <begin position="653"/>
        <end position="667"/>
    </location>
</feature>
<protein>
    <submittedName>
        <fullName evidence="6">Retrovirus-related pol polyprotein from transposon TNT 1-94</fullName>
    </submittedName>
</protein>
<feature type="compositionally biased region" description="Basic residues" evidence="3">
    <location>
        <begin position="356"/>
        <end position="376"/>
    </location>
</feature>
<evidence type="ECO:0000256" key="1">
    <source>
        <dbReference type="ARBA" id="ARBA00022723"/>
    </source>
</evidence>
<name>A0ABQ5CDJ9_9ASTR</name>
<feature type="region of interest" description="Disordered" evidence="3">
    <location>
        <begin position="348"/>
        <end position="382"/>
    </location>
</feature>
<feature type="compositionally biased region" description="Low complexity" evidence="3">
    <location>
        <begin position="1248"/>
        <end position="1271"/>
    </location>
</feature>
<dbReference type="InterPro" id="IPR039537">
    <property type="entry name" value="Retrotran_Ty1/copia-like"/>
</dbReference>
<feature type="region of interest" description="Disordered" evidence="3">
    <location>
        <begin position="1226"/>
        <end position="1291"/>
    </location>
</feature>
<dbReference type="PANTHER" id="PTHR42648">
    <property type="entry name" value="TRANSPOSASE, PUTATIVE-RELATED"/>
    <property type="match status" value="1"/>
</dbReference>
<keyword evidence="2" id="KW-0378">Hydrolase</keyword>
<feature type="domain" description="Retroviral polymerase SH3-like" evidence="5">
    <location>
        <begin position="535"/>
        <end position="589"/>
    </location>
</feature>
<evidence type="ECO:0000259" key="4">
    <source>
        <dbReference type="Pfam" id="PF07727"/>
    </source>
</evidence>
<proteinExistence type="predicted"/>
<dbReference type="InterPro" id="IPR013103">
    <property type="entry name" value="RVT_2"/>
</dbReference>
<reference evidence="6" key="1">
    <citation type="journal article" date="2022" name="Int. J. Mol. Sci.">
        <title>Draft Genome of Tanacetum Coccineum: Genomic Comparison of Closely Related Tanacetum-Family Plants.</title>
        <authorList>
            <person name="Yamashiro T."/>
            <person name="Shiraishi A."/>
            <person name="Nakayama K."/>
            <person name="Satake H."/>
        </authorList>
    </citation>
    <scope>NUCLEOTIDE SEQUENCE</scope>
</reference>
<gene>
    <name evidence="6" type="ORF">Tco_0893965</name>
</gene>
<evidence type="ECO:0000313" key="6">
    <source>
        <dbReference type="EMBL" id="GJT24028.1"/>
    </source>
</evidence>
<dbReference type="EMBL" id="BQNB010014102">
    <property type="protein sequence ID" value="GJT24028.1"/>
    <property type="molecule type" value="Genomic_DNA"/>
</dbReference>
<sequence length="1412" mass="160207">MSLKALDESYSSKNYVRKFLRALHPKWRAKFKAIEESKDLTSLSLDELIGNLKVHEMIIKKDSEIVKAKVERKSLALKAKKESSDEECSMSESEDEEYAMAVRDFKKFFKRRGRFVRQPRNDKKTFQRIRDDKNSKSDRKFFRCGDPNHLIGECPKPPIDKNQRAFVRGSWSDSGEEDDEKVNNKTCLVAQALSELKYQNLKASFGNNPTKPARDTPDFDSAFVIGKMKASRQGKDNTKMKSVTKDHVKPIVLAPSKHAIDVEPIPPRNRNNREVHLDYLRHLKESVETLYEIVEEAKVERPLDRSIVFACRYNKHSQELLEYAIGQLNAQQTIVHVPPSIGVNYFTNASGSQPRRNTKKHKISPAKGVNKKKVKEHPRTNKSNLRTMNYVDSSSSSKRNVVQISLWYLDSRLRNFMKKFIGTVRFGNDHFGAIMGYGDYVIGNSVISRVYYMEGLGHNLFLVGQFYDSDLEVAFKKHTCYVQDTNDVELIKEAVETACYTQNRSLIHTRHEKTPYELVHDKKPDLTFLCVFGALCYPTNYSKDLGTLQPTTDIGIFMGYAPSRKGYRIYNKRTRRIMETIHVQFDELTEQMAPVQLSTGPDPTFLMPGQISSGLVPNSVPAARYVPPTNKELEILFQPMFDEYMEPPRVERPVSPAPAVQVPVNSAGTPSSTIIDQDAPSPSHSPSFSALQSSSSLQGVAAESTIMEDNPFAPVVNNPFINVFAPEPSFEASSFGDLSLAESPYVSQTLHHLEKWSKDHPLDNIICNPSQPNFKSAITEDCWFQAMQDEIHEFDRLQVWELVPQPDCVMIIALRWIYKVKLDEYGDVLKNKARLVAKGYRQEEGIDFEESFAPVARIKAIRIFIANATSKNMIIYQMDVKTAFLNGELKEEVYKFGMDSCDPVDTPMVDQLKLDEDPLGIPVDQTRFRNYMADLNIPVDIAHAEQAPAVAPPTRTDDQILPIFTASSMIPAIYSQQFWDTMCFNSSTGLYSFQLDEQWFNLHKDILRDALSITSSNDNNPFKAPPSSDIVIEYVNTLGYPGTLRNVSAISVNALYQPWRAILSMINMCLTCKTAGFDRPGHLVLQILRGITHHSNIDYAERIWEEFVQSIQTFLTDTKNLATEAREKKKTLHLLIPKVRFTKLIIHHLRTKHNIHPRTGSPLHYSHEESILNTLRFVGKDEREVFGMPIPDALLTDEITSAPYYSRYLEHVAEYQRCLDKEHGKAEEEDVIESPKAAKATKSKTAKQTKLSAPKISKVTTPPKPTPTTTEPSKKDQTGKVTKQRKPKSPLQLVDEFVDEGVPEQEPVYGVKEADIQWAVELSIKEQAERTQGPARLGKGKEKVNDEQVVLDLLTLQTLKKKSPTEQYIFQRCTPTTTKPSGHAESPSLYAELGLTNSATEYDEEVSPEINA</sequence>
<accession>A0ABQ5CDJ9</accession>
<dbReference type="PANTHER" id="PTHR42648:SF32">
    <property type="entry name" value="RIBONUCLEASE H-LIKE DOMAIN, GAG-PRE-INTEGRASE DOMAIN PROTEIN-RELATED"/>
    <property type="match status" value="1"/>
</dbReference>